<proteinExistence type="predicted"/>
<accession>A0ABR3VHK1</accession>
<reference evidence="1 2" key="1">
    <citation type="journal article" date="2024" name="Commun. Biol.">
        <title>Comparative genomic analysis of thermophilic fungi reveals convergent evolutionary adaptations and gene losses.</title>
        <authorList>
            <person name="Steindorff A.S."/>
            <person name="Aguilar-Pontes M.V."/>
            <person name="Robinson A.J."/>
            <person name="Andreopoulos B."/>
            <person name="LaButti K."/>
            <person name="Kuo A."/>
            <person name="Mondo S."/>
            <person name="Riley R."/>
            <person name="Otillar R."/>
            <person name="Haridas S."/>
            <person name="Lipzen A."/>
            <person name="Grimwood J."/>
            <person name="Schmutz J."/>
            <person name="Clum A."/>
            <person name="Reid I.D."/>
            <person name="Moisan M.C."/>
            <person name="Butler G."/>
            <person name="Nguyen T.T.M."/>
            <person name="Dewar K."/>
            <person name="Conant G."/>
            <person name="Drula E."/>
            <person name="Henrissat B."/>
            <person name="Hansel C."/>
            <person name="Singer S."/>
            <person name="Hutchinson M.I."/>
            <person name="de Vries R.P."/>
            <person name="Natvig D.O."/>
            <person name="Powell A.J."/>
            <person name="Tsang A."/>
            <person name="Grigoriev I.V."/>
        </authorList>
    </citation>
    <scope>NUCLEOTIDE SEQUENCE [LARGE SCALE GENOMIC DNA]</scope>
    <source>
        <strain evidence="1 2">ATCC 24622</strain>
    </source>
</reference>
<name>A0ABR3VHK1_9PEZI</name>
<sequence length="243" mass="25293">MGRLRQVYKTGTKQDYNLFPHPSDLYVTLDGGQHKSIDFLLLVSLIRPWTGTSLSSPVTQQQHVSQNDHLFLCQGRAPLALRVQCRPPFQKPGIPKQRHRAARQESGRCVIHVIQHGSSECRFRRSSDDGLQLAGVAEGILDDGPAELLVLLQRGGGGGALLGVALGGVGRAGDGGDGGGEVDLAVADDPAALLGELDDGALGVEEEEGLGGGEREGGVGALAAAGDLGADLGGEDLRGVNKL</sequence>
<comment type="caution">
    <text evidence="1">The sequence shown here is derived from an EMBL/GenBank/DDBJ whole genome shotgun (WGS) entry which is preliminary data.</text>
</comment>
<gene>
    <name evidence="1" type="ORF">VTK73DRAFT_3638</name>
</gene>
<keyword evidence="2" id="KW-1185">Reference proteome</keyword>
<evidence type="ECO:0000313" key="2">
    <source>
        <dbReference type="Proteomes" id="UP001586593"/>
    </source>
</evidence>
<protein>
    <submittedName>
        <fullName evidence="1">Uncharacterized protein</fullName>
    </submittedName>
</protein>
<organism evidence="1 2">
    <name type="scientific">Phialemonium thermophilum</name>
    <dbReference type="NCBI Taxonomy" id="223376"/>
    <lineage>
        <taxon>Eukaryota</taxon>
        <taxon>Fungi</taxon>
        <taxon>Dikarya</taxon>
        <taxon>Ascomycota</taxon>
        <taxon>Pezizomycotina</taxon>
        <taxon>Sordariomycetes</taxon>
        <taxon>Sordariomycetidae</taxon>
        <taxon>Cephalothecales</taxon>
        <taxon>Cephalothecaceae</taxon>
        <taxon>Phialemonium</taxon>
    </lineage>
</organism>
<dbReference type="EMBL" id="JAZHXJ010002142">
    <property type="protein sequence ID" value="KAL1840911.1"/>
    <property type="molecule type" value="Genomic_DNA"/>
</dbReference>
<dbReference type="Proteomes" id="UP001586593">
    <property type="component" value="Unassembled WGS sequence"/>
</dbReference>
<evidence type="ECO:0000313" key="1">
    <source>
        <dbReference type="EMBL" id="KAL1840911.1"/>
    </source>
</evidence>